<reference evidence="1 2" key="1">
    <citation type="submission" date="2019-03" db="EMBL/GenBank/DDBJ databases">
        <authorList>
            <consortium name="Pathogen Informatics"/>
        </authorList>
    </citation>
    <scope>NUCLEOTIDE SEQUENCE [LARGE SCALE GENOMIC DNA]</scope>
    <source>
        <strain evidence="1 2">NCTC12998</strain>
    </source>
</reference>
<protein>
    <submittedName>
        <fullName evidence="1">Soluble epoxide hydrolase</fullName>
        <ecNumber evidence="1">3.3.2.10</ecNumber>
    </submittedName>
</protein>
<sequence length="65" mass="7490">MKPLYDEILEQDPGMEHVYTKVNGQRIHCVVAGKGQPVLLIPGWPQTWYTWRHVMRALAAAGFQR</sequence>
<gene>
    <name evidence="1" type="ORF">NCTC12998_03413</name>
</gene>
<dbReference type="SUPFAM" id="SSF53474">
    <property type="entry name" value="alpha/beta-Hydrolases"/>
    <property type="match status" value="1"/>
</dbReference>
<dbReference type="GO" id="GO:0004301">
    <property type="term" value="F:epoxide hydrolase activity"/>
    <property type="evidence" value="ECO:0007669"/>
    <property type="project" value="UniProtKB-EC"/>
</dbReference>
<dbReference type="EC" id="3.3.2.10" evidence="1"/>
<accession>A0A485B619</accession>
<dbReference type="Gene3D" id="3.40.50.1820">
    <property type="entry name" value="alpha/beta hydrolase"/>
    <property type="match status" value="1"/>
</dbReference>
<proteinExistence type="predicted"/>
<evidence type="ECO:0000313" key="1">
    <source>
        <dbReference type="EMBL" id="VFS67763.1"/>
    </source>
</evidence>
<name>A0A485B619_RAOPL</name>
<keyword evidence="1" id="KW-0378">Hydrolase</keyword>
<dbReference type="Proteomes" id="UP000345637">
    <property type="component" value="Unassembled WGS sequence"/>
</dbReference>
<dbReference type="EMBL" id="CAADJE010000023">
    <property type="protein sequence ID" value="VFS67763.1"/>
    <property type="molecule type" value="Genomic_DNA"/>
</dbReference>
<evidence type="ECO:0000313" key="2">
    <source>
        <dbReference type="Proteomes" id="UP000345637"/>
    </source>
</evidence>
<organism evidence="1 2">
    <name type="scientific">Raoultella planticola</name>
    <name type="common">Klebsiella planticola</name>
    <dbReference type="NCBI Taxonomy" id="575"/>
    <lineage>
        <taxon>Bacteria</taxon>
        <taxon>Pseudomonadati</taxon>
        <taxon>Pseudomonadota</taxon>
        <taxon>Gammaproteobacteria</taxon>
        <taxon>Enterobacterales</taxon>
        <taxon>Enterobacteriaceae</taxon>
        <taxon>Klebsiella/Raoultella group</taxon>
        <taxon>Raoultella</taxon>
    </lineage>
</organism>
<dbReference type="AlphaFoldDB" id="A0A485B619"/>
<dbReference type="InterPro" id="IPR029058">
    <property type="entry name" value="AB_hydrolase_fold"/>
</dbReference>